<gene>
    <name evidence="1" type="ORF">PYCCODRAFT_1468930</name>
</gene>
<dbReference type="AlphaFoldDB" id="A0A1Y2IIK0"/>
<sequence length="81" mass="8946">MLDRLFGAADAEMADEPVDAEDAVECMDGNGKQMESFDLAPHIPRKRCRSPSPAPSLVWLEITAHNGTGAHNRYATQSRYQ</sequence>
<accession>A0A1Y2IIK0</accession>
<name>A0A1Y2IIK0_TRAC3</name>
<dbReference type="STRING" id="1353009.A0A1Y2IIK0"/>
<organism evidence="1 2">
    <name type="scientific">Trametes coccinea (strain BRFM310)</name>
    <name type="common">Pycnoporus coccineus</name>
    <dbReference type="NCBI Taxonomy" id="1353009"/>
    <lineage>
        <taxon>Eukaryota</taxon>
        <taxon>Fungi</taxon>
        <taxon>Dikarya</taxon>
        <taxon>Basidiomycota</taxon>
        <taxon>Agaricomycotina</taxon>
        <taxon>Agaricomycetes</taxon>
        <taxon>Polyporales</taxon>
        <taxon>Polyporaceae</taxon>
        <taxon>Trametes</taxon>
    </lineage>
</organism>
<evidence type="ECO:0000313" key="1">
    <source>
        <dbReference type="EMBL" id="OSD00968.1"/>
    </source>
</evidence>
<evidence type="ECO:0000313" key="2">
    <source>
        <dbReference type="Proteomes" id="UP000193067"/>
    </source>
</evidence>
<dbReference type="Proteomes" id="UP000193067">
    <property type="component" value="Unassembled WGS sequence"/>
</dbReference>
<protein>
    <submittedName>
        <fullName evidence="1">Uncharacterized protein</fullName>
    </submittedName>
</protein>
<dbReference type="EMBL" id="KZ084114">
    <property type="protein sequence ID" value="OSD00968.1"/>
    <property type="molecule type" value="Genomic_DNA"/>
</dbReference>
<proteinExistence type="predicted"/>
<keyword evidence="2" id="KW-1185">Reference proteome</keyword>
<reference evidence="1 2" key="1">
    <citation type="journal article" date="2015" name="Biotechnol. Biofuels">
        <title>Enhanced degradation of softwood versus hardwood by the white-rot fungus Pycnoporus coccineus.</title>
        <authorList>
            <person name="Couturier M."/>
            <person name="Navarro D."/>
            <person name="Chevret D."/>
            <person name="Henrissat B."/>
            <person name="Piumi F."/>
            <person name="Ruiz-Duenas F.J."/>
            <person name="Martinez A.T."/>
            <person name="Grigoriev I.V."/>
            <person name="Riley R."/>
            <person name="Lipzen A."/>
            <person name="Berrin J.G."/>
            <person name="Master E.R."/>
            <person name="Rosso M.N."/>
        </authorList>
    </citation>
    <scope>NUCLEOTIDE SEQUENCE [LARGE SCALE GENOMIC DNA]</scope>
    <source>
        <strain evidence="1 2">BRFM310</strain>
    </source>
</reference>